<dbReference type="Proteomes" id="UP000316759">
    <property type="component" value="Unassembled WGS sequence"/>
</dbReference>
<evidence type="ECO:0000313" key="2">
    <source>
        <dbReference type="Proteomes" id="UP000316759"/>
    </source>
</evidence>
<keyword evidence="2" id="KW-1185">Reference proteome</keyword>
<accession>A0A504YS94</accession>
<evidence type="ECO:0000313" key="1">
    <source>
        <dbReference type="EMBL" id="TPP64083.1"/>
    </source>
</evidence>
<comment type="caution">
    <text evidence="1">The sequence shown here is derived from an EMBL/GenBank/DDBJ whole genome shotgun (WGS) entry which is preliminary data.</text>
</comment>
<gene>
    <name evidence="1" type="ORF">FGIG_04802</name>
</gene>
<protein>
    <submittedName>
        <fullName evidence="1">Uncharacterized protein</fullName>
    </submittedName>
</protein>
<proteinExistence type="predicted"/>
<reference evidence="1 2" key="1">
    <citation type="submission" date="2019-04" db="EMBL/GenBank/DDBJ databases">
        <title>Annotation for the trematode Fasciola gigantica.</title>
        <authorList>
            <person name="Choi Y.-J."/>
        </authorList>
    </citation>
    <scope>NUCLEOTIDE SEQUENCE [LARGE SCALE GENOMIC DNA]</scope>
    <source>
        <strain evidence="1">Uganda_cow_1</strain>
    </source>
</reference>
<dbReference type="AlphaFoldDB" id="A0A504YS94"/>
<sequence length="101" mass="11643">MASKVDNKNQQPLYRSCLELFSLWRPEDDGGYNDYGTVDKVTGSASFYISYPSAIRCSTRGEFFPAKGDSDRPRKHCFWCSFNDRYKPFHINHGKPFTVTS</sequence>
<organism evidence="1 2">
    <name type="scientific">Fasciola gigantica</name>
    <name type="common">Giant liver fluke</name>
    <dbReference type="NCBI Taxonomy" id="46835"/>
    <lineage>
        <taxon>Eukaryota</taxon>
        <taxon>Metazoa</taxon>
        <taxon>Spiralia</taxon>
        <taxon>Lophotrochozoa</taxon>
        <taxon>Platyhelminthes</taxon>
        <taxon>Trematoda</taxon>
        <taxon>Digenea</taxon>
        <taxon>Plagiorchiida</taxon>
        <taxon>Echinostomata</taxon>
        <taxon>Echinostomatoidea</taxon>
        <taxon>Fasciolidae</taxon>
        <taxon>Fasciola</taxon>
    </lineage>
</organism>
<name>A0A504YS94_FASGI</name>
<dbReference type="EMBL" id="SUNJ01004893">
    <property type="protein sequence ID" value="TPP64083.1"/>
    <property type="molecule type" value="Genomic_DNA"/>
</dbReference>